<dbReference type="eggNOG" id="COG2834">
    <property type="taxonomic scope" value="Bacteria"/>
</dbReference>
<dbReference type="NCBIfam" id="TIGR00547">
    <property type="entry name" value="lolA"/>
    <property type="match status" value="1"/>
</dbReference>
<evidence type="ECO:0000256" key="7">
    <source>
        <dbReference type="ARBA" id="ARBA00022764"/>
    </source>
</evidence>
<keyword evidence="6 10" id="KW-0732">Signal</keyword>
<evidence type="ECO:0000256" key="4">
    <source>
        <dbReference type="ARBA" id="ARBA00014035"/>
    </source>
</evidence>
<evidence type="ECO:0000256" key="6">
    <source>
        <dbReference type="ARBA" id="ARBA00022729"/>
    </source>
</evidence>
<dbReference type="InterPro" id="IPR004564">
    <property type="entry name" value="OM_lipoprot_carrier_LolA-like"/>
</dbReference>
<dbReference type="STRING" id="202956.BJN41_04380"/>
<dbReference type="Proteomes" id="UP000186931">
    <property type="component" value="Unassembled WGS sequence"/>
</dbReference>
<name>A0A1E8E366_9GAMM</name>
<comment type="subunit">
    <text evidence="3 10">Monomer.</text>
</comment>
<dbReference type="AlphaFoldDB" id="A0A1E8E366"/>
<feature type="chain" id="PRO_5009355513" description="Outer-membrane lipoprotein carrier protein" evidence="10">
    <location>
        <begin position="29"/>
        <end position="232"/>
    </location>
</feature>
<keyword evidence="7 10" id="KW-0574">Periplasm</keyword>
<evidence type="ECO:0000313" key="12">
    <source>
        <dbReference type="Proteomes" id="UP000186931"/>
    </source>
</evidence>
<dbReference type="Gene3D" id="2.50.20.10">
    <property type="entry name" value="Lipoprotein localisation LolA/LolB/LppX"/>
    <property type="match status" value="1"/>
</dbReference>
<evidence type="ECO:0000256" key="1">
    <source>
        <dbReference type="ARBA" id="ARBA00004418"/>
    </source>
</evidence>
<gene>
    <name evidence="10" type="primary">lolA</name>
    <name evidence="11" type="ORF">BJN41_04380</name>
</gene>
<evidence type="ECO:0000313" key="11">
    <source>
        <dbReference type="EMBL" id="OFE43956.1"/>
    </source>
</evidence>
<dbReference type="PANTHER" id="PTHR35869:SF1">
    <property type="entry name" value="OUTER-MEMBRANE LIPOPROTEIN CARRIER PROTEIN"/>
    <property type="match status" value="1"/>
</dbReference>
<dbReference type="GO" id="GO:0030288">
    <property type="term" value="C:outer membrane-bounded periplasmic space"/>
    <property type="evidence" value="ECO:0007669"/>
    <property type="project" value="TreeGrafter"/>
</dbReference>
<comment type="subcellular location">
    <subcellularLocation>
        <location evidence="1 10">Periplasm</location>
    </subcellularLocation>
</comment>
<evidence type="ECO:0000256" key="9">
    <source>
        <dbReference type="ARBA" id="ARBA00023186"/>
    </source>
</evidence>
<evidence type="ECO:0000256" key="5">
    <source>
        <dbReference type="ARBA" id="ARBA00022448"/>
    </source>
</evidence>
<dbReference type="InterPro" id="IPR018323">
    <property type="entry name" value="OM_lipoprot_carrier_LolA_Pbac"/>
</dbReference>
<dbReference type="HAMAP" id="MF_00240">
    <property type="entry name" value="LolA"/>
    <property type="match status" value="1"/>
</dbReference>
<dbReference type="CDD" id="cd16325">
    <property type="entry name" value="LolA"/>
    <property type="match status" value="1"/>
</dbReference>
<dbReference type="GO" id="GO:0042953">
    <property type="term" value="P:lipoprotein transport"/>
    <property type="evidence" value="ECO:0007669"/>
    <property type="project" value="InterPro"/>
</dbReference>
<dbReference type="EMBL" id="MKQS01000007">
    <property type="protein sequence ID" value="OFE43956.1"/>
    <property type="molecule type" value="Genomic_DNA"/>
</dbReference>
<dbReference type="Pfam" id="PF03548">
    <property type="entry name" value="LolA"/>
    <property type="match status" value="1"/>
</dbReference>
<keyword evidence="11" id="KW-0449">Lipoprotein</keyword>
<comment type="similarity">
    <text evidence="2 10">Belongs to the LolA family.</text>
</comment>
<dbReference type="RefSeq" id="WP_019837053.1">
    <property type="nucleotide sequence ID" value="NZ_CP090382.1"/>
</dbReference>
<organism evidence="11 12">
    <name type="scientific">Acinetobacter towneri</name>
    <dbReference type="NCBI Taxonomy" id="202956"/>
    <lineage>
        <taxon>Bacteria</taxon>
        <taxon>Pseudomonadati</taxon>
        <taxon>Pseudomonadota</taxon>
        <taxon>Gammaproteobacteria</taxon>
        <taxon>Moraxellales</taxon>
        <taxon>Moraxellaceae</taxon>
        <taxon>Acinetobacter</taxon>
    </lineage>
</organism>
<dbReference type="PANTHER" id="PTHR35869">
    <property type="entry name" value="OUTER-MEMBRANE LIPOPROTEIN CARRIER PROTEIN"/>
    <property type="match status" value="1"/>
</dbReference>
<evidence type="ECO:0000256" key="10">
    <source>
        <dbReference type="HAMAP-Rule" id="MF_00240"/>
    </source>
</evidence>
<feature type="signal peptide" evidence="10">
    <location>
        <begin position="1"/>
        <end position="28"/>
    </location>
</feature>
<dbReference type="GO" id="GO:0044874">
    <property type="term" value="P:lipoprotein localization to outer membrane"/>
    <property type="evidence" value="ECO:0007669"/>
    <property type="project" value="UniProtKB-UniRule"/>
</dbReference>
<proteinExistence type="inferred from homology"/>
<dbReference type="SUPFAM" id="SSF89392">
    <property type="entry name" value="Prokaryotic lipoproteins and lipoprotein localization factors"/>
    <property type="match status" value="1"/>
</dbReference>
<reference evidence="11 12" key="1">
    <citation type="submission" date="2016-10" db="EMBL/GenBank/DDBJ databases">
        <title>Genome of airborne Acinetobacter sp. 5-2Ac02 in the hospital environment: Species near to Acinetobacter towneri.</title>
        <authorList>
            <person name="Barbosa B."/>
            <person name="Fernandez-Garcia L."/>
            <person name="Gato E."/>
            <person name="Leao R."/>
            <person name="Albano R."/>
            <person name="Fernandez B."/>
            <person name="Fernandez-Cuenca F."/>
            <person name="Marques E."/>
            <person name="Tomas M."/>
        </authorList>
    </citation>
    <scope>NUCLEOTIDE SEQUENCE [LARGE SCALE GENOMIC DNA]</scope>
    <source>
        <strain evidence="11 12">5-2Ac02</strain>
    </source>
</reference>
<accession>A0A1E8E366</accession>
<dbReference type="InterPro" id="IPR029046">
    <property type="entry name" value="LolA/LolB/LppX"/>
</dbReference>
<keyword evidence="5 10" id="KW-0813">Transport</keyword>
<comment type="caution">
    <text evidence="11">The sequence shown here is derived from an EMBL/GenBank/DDBJ whole genome shotgun (WGS) entry which is preliminary data.</text>
</comment>
<evidence type="ECO:0000256" key="8">
    <source>
        <dbReference type="ARBA" id="ARBA00022927"/>
    </source>
</evidence>
<sequence length="232" mass="25412" precursor="true">MNMLRKTMCAVALGATTLAPIMSTTVFAAPVAASEQQATANLVKQLNGIKSFTANFEQTTKVSNNGKALPNRGLSAQHMNQNFKGVMKVERPGKFFWETTSPAKQTIVTTGKTVWIYDPDLQQAVRQSLDDQVANTPALLLSGNTNQIMQSYRVTQPNKSKTYYTLYPKSDDGVFQSLTISFGARNAPTLMILQDSLGQTTHVRFNNVKVNANIPASTFNFTPPKGTDIIDQ</sequence>
<keyword evidence="9 10" id="KW-0143">Chaperone</keyword>
<comment type="function">
    <text evidence="10">Participates in the translocation of lipoproteins from the inner membrane to the outer membrane. Only forms a complex with a lipoprotein if the residue after the N-terminal Cys is not an aspartate (The Asp acts as a targeting signal to indicate that the lipoprotein should stay in the inner membrane).</text>
</comment>
<evidence type="ECO:0000256" key="2">
    <source>
        <dbReference type="ARBA" id="ARBA00007615"/>
    </source>
</evidence>
<keyword evidence="8 10" id="KW-0653">Protein transport</keyword>
<evidence type="ECO:0000256" key="3">
    <source>
        <dbReference type="ARBA" id="ARBA00011245"/>
    </source>
</evidence>
<protein>
    <recommendedName>
        <fullName evidence="4 10">Outer-membrane lipoprotein carrier protein</fullName>
    </recommendedName>
</protein>